<feature type="binding site" evidence="19">
    <location>
        <position position="91"/>
    </location>
    <ligand>
        <name>Zn(2+)</name>
        <dbReference type="ChEBI" id="CHEBI:29105"/>
        <note>ligand shared between dimeric partners</note>
    </ligand>
</feature>
<proteinExistence type="inferred from homology"/>
<keyword evidence="16 18" id="KW-0342">GTP-binding</keyword>
<dbReference type="EC" id="3.5.4.19" evidence="19"/>
<dbReference type="EC" id="3.5.4.25" evidence="18"/>
<dbReference type="PANTHER" id="PTHR21327:SF18">
    <property type="entry name" value="3,4-DIHYDROXY-2-BUTANONE 4-PHOSPHATE SYNTHASE"/>
    <property type="match status" value="1"/>
</dbReference>
<dbReference type="PANTHER" id="PTHR21327">
    <property type="entry name" value="GTP CYCLOHYDROLASE II-RELATED"/>
    <property type="match status" value="1"/>
</dbReference>
<evidence type="ECO:0000256" key="14">
    <source>
        <dbReference type="ARBA" id="ARBA00022833"/>
    </source>
</evidence>
<evidence type="ECO:0000256" key="5">
    <source>
        <dbReference type="ARBA" id="ARBA00005204"/>
    </source>
</evidence>
<comment type="pathway">
    <text evidence="4 19">Amino-acid biosynthesis; L-histidine biosynthesis; L-histidine from 5-phospho-alpha-D-ribose 1-diphosphate: step 3/9.</text>
</comment>
<dbReference type="GO" id="GO:0009231">
    <property type="term" value="P:riboflavin biosynthetic process"/>
    <property type="evidence" value="ECO:0007669"/>
    <property type="project" value="UniProtKB-UniRule"/>
</dbReference>
<feature type="domain" description="Phosphoribosyl-AMP cyclohydrolase" evidence="21">
    <location>
        <begin position="26"/>
        <end position="100"/>
    </location>
</feature>
<dbReference type="Gene3D" id="3.10.20.810">
    <property type="entry name" value="Phosphoribosyl-AMP cyclohydrolase"/>
    <property type="match status" value="1"/>
</dbReference>
<comment type="function">
    <text evidence="19">Catalyzes the hydrolysis of the adenine ring of phosphoribosyl-AMP.</text>
</comment>
<keyword evidence="8 19" id="KW-0963">Cytoplasm</keyword>
<protein>
    <recommendedName>
        <fullName evidence="18 19">Multifunctional fusion protein</fullName>
    </recommendedName>
    <domain>
        <recommendedName>
            <fullName evidence="18">GTP cyclohydrolase-2</fullName>
            <ecNumber evidence="18">3.5.4.25</ecNumber>
        </recommendedName>
        <alternativeName>
            <fullName evidence="18">GTP cyclohydrolase II</fullName>
        </alternativeName>
    </domain>
    <domain>
        <recommendedName>
            <fullName evidence="19">Phosphoribosyl-AMP cyclohydrolase</fullName>
            <shortName evidence="19">PRA-CH</shortName>
            <ecNumber evidence="19">3.5.4.19</ecNumber>
        </recommendedName>
    </domain>
</protein>
<organism evidence="22">
    <name type="scientific">Aliarcobacter faecis</name>
    <dbReference type="NCBI Taxonomy" id="1564138"/>
    <lineage>
        <taxon>Bacteria</taxon>
        <taxon>Pseudomonadati</taxon>
        <taxon>Campylobacterota</taxon>
        <taxon>Epsilonproteobacteria</taxon>
        <taxon>Campylobacterales</taxon>
        <taxon>Arcobacteraceae</taxon>
        <taxon>Aliarcobacter</taxon>
    </lineage>
</organism>
<evidence type="ECO:0000256" key="16">
    <source>
        <dbReference type="ARBA" id="ARBA00023134"/>
    </source>
</evidence>
<keyword evidence="14 19" id="KW-0862">Zinc</keyword>
<dbReference type="AlphaFoldDB" id="A0A6M8N7T8"/>
<feature type="binding site" evidence="18">
    <location>
        <position position="255"/>
    </location>
    <ligand>
        <name>GTP</name>
        <dbReference type="ChEBI" id="CHEBI:37565"/>
    </ligand>
</feature>
<dbReference type="KEGG" id="afc:AFAEC_a0012"/>
<evidence type="ECO:0000256" key="2">
    <source>
        <dbReference type="ARBA" id="ARBA00001460"/>
    </source>
</evidence>
<feature type="domain" description="GTP cyclohydrolase II" evidence="20">
    <location>
        <begin position="118"/>
        <end position="276"/>
    </location>
</feature>
<keyword evidence="10 18" id="KW-0686">Riboflavin biosynthesis</keyword>
<comment type="subcellular location">
    <subcellularLocation>
        <location evidence="19">Cytoplasm</location>
    </subcellularLocation>
</comment>
<evidence type="ECO:0000256" key="17">
    <source>
        <dbReference type="ARBA" id="ARBA00049295"/>
    </source>
</evidence>
<evidence type="ECO:0000256" key="4">
    <source>
        <dbReference type="ARBA" id="ARBA00005169"/>
    </source>
</evidence>
<dbReference type="OrthoDB" id="5343246at2"/>
<feature type="binding site" evidence="19">
    <location>
        <position position="98"/>
    </location>
    <ligand>
        <name>Zn(2+)</name>
        <dbReference type="ChEBI" id="CHEBI:29105"/>
        <note>ligand shared between dimeric partners</note>
    </ligand>
</feature>
<evidence type="ECO:0000259" key="20">
    <source>
        <dbReference type="Pfam" id="PF00925"/>
    </source>
</evidence>
<keyword evidence="19" id="KW-0460">Magnesium</keyword>
<feature type="binding site" evidence="18">
    <location>
        <position position="260"/>
    </location>
    <ligand>
        <name>GTP</name>
        <dbReference type="ChEBI" id="CHEBI:37565"/>
    </ligand>
</feature>
<comment type="similarity">
    <text evidence="18">Belongs to the GTP cyclohydrolase II family.</text>
</comment>
<dbReference type="GO" id="GO:0000287">
    <property type="term" value="F:magnesium ion binding"/>
    <property type="evidence" value="ECO:0007669"/>
    <property type="project" value="UniProtKB-UniRule"/>
</dbReference>
<dbReference type="SUPFAM" id="SSF142695">
    <property type="entry name" value="RibA-like"/>
    <property type="match status" value="1"/>
</dbReference>
<comment type="function">
    <text evidence="18">Catalyzes the conversion of GTP to 2,5-diamino-6-ribosylamino-4(3H)-pyrimidinone 5'-phosphate (DARP), formate and pyrophosphate.</text>
</comment>
<feature type="binding site" evidence="19">
    <location>
        <position position="77"/>
    </location>
    <ligand>
        <name>Mg(2+)</name>
        <dbReference type="ChEBI" id="CHEBI:18420"/>
    </ligand>
</feature>
<evidence type="ECO:0000256" key="8">
    <source>
        <dbReference type="ARBA" id="ARBA00022490"/>
    </source>
</evidence>
<dbReference type="EMBL" id="CP053838">
    <property type="protein sequence ID" value="QKF74458.1"/>
    <property type="molecule type" value="Genomic_DNA"/>
</dbReference>
<dbReference type="InterPro" id="IPR026660">
    <property type="entry name" value="PRA-CH"/>
</dbReference>
<dbReference type="RefSeq" id="WP_081754533.1">
    <property type="nucleotide sequence ID" value="NZ_CP053838.1"/>
</dbReference>
<evidence type="ECO:0000256" key="12">
    <source>
        <dbReference type="ARBA" id="ARBA00022741"/>
    </source>
</evidence>
<comment type="pathway">
    <text evidence="3 18">Cofactor biosynthesis; riboflavin biosynthesis; 5-amino-6-(D-ribitylamino)uracil from GTP: step 1/4.</text>
</comment>
<feature type="binding site" evidence="18">
    <location>
        <begin position="156"/>
        <end position="160"/>
    </location>
    <ligand>
        <name>GTP</name>
        <dbReference type="ChEBI" id="CHEBI:37565"/>
    </ligand>
</feature>
<keyword evidence="11 19" id="KW-0479">Metal-binding</keyword>
<dbReference type="GO" id="GO:0000105">
    <property type="term" value="P:L-histidine biosynthetic process"/>
    <property type="evidence" value="ECO:0007669"/>
    <property type="project" value="UniProtKB-UniRule"/>
</dbReference>
<comment type="subunit">
    <text evidence="19">Homodimer.</text>
</comment>
<comment type="catalytic activity">
    <reaction evidence="1 19">
        <text>1-(5-phospho-beta-D-ribosyl)-5'-AMP + H2O = 1-(5-phospho-beta-D-ribosyl)-5-[(5-phospho-beta-D-ribosylamino)methylideneamino]imidazole-4-carboxamide</text>
        <dbReference type="Rhea" id="RHEA:20049"/>
        <dbReference type="ChEBI" id="CHEBI:15377"/>
        <dbReference type="ChEBI" id="CHEBI:58435"/>
        <dbReference type="ChEBI" id="CHEBI:59457"/>
        <dbReference type="EC" id="3.5.4.19"/>
    </reaction>
</comment>
<dbReference type="UniPathway" id="UPA00275">
    <property type="reaction ID" value="UER00400"/>
</dbReference>
<comment type="catalytic activity">
    <reaction evidence="17 18">
        <text>GTP + 4 H2O = 2,5-diamino-6-hydroxy-4-(5-phosphoribosylamino)-pyrimidine + formate + 2 phosphate + 3 H(+)</text>
        <dbReference type="Rhea" id="RHEA:23704"/>
        <dbReference type="ChEBI" id="CHEBI:15377"/>
        <dbReference type="ChEBI" id="CHEBI:15378"/>
        <dbReference type="ChEBI" id="CHEBI:15740"/>
        <dbReference type="ChEBI" id="CHEBI:37565"/>
        <dbReference type="ChEBI" id="CHEBI:43474"/>
        <dbReference type="ChEBI" id="CHEBI:58614"/>
        <dbReference type="EC" id="3.5.4.25"/>
    </reaction>
</comment>
<gene>
    <name evidence="19" type="primary">hisI</name>
    <name evidence="18" type="synonym">ribA</name>
    <name evidence="22" type="ORF">AFAEC_a0012</name>
</gene>
<comment type="similarity">
    <text evidence="7">In the N-terminal section; belongs to the PRA-CH family.</text>
</comment>
<comment type="catalytic activity">
    <reaction evidence="2">
        <text>1-(5-phospho-beta-D-ribosyl)-ATP + H2O = 1-(5-phospho-beta-D-ribosyl)-5'-AMP + diphosphate + H(+)</text>
        <dbReference type="Rhea" id="RHEA:22828"/>
        <dbReference type="ChEBI" id="CHEBI:15377"/>
        <dbReference type="ChEBI" id="CHEBI:15378"/>
        <dbReference type="ChEBI" id="CHEBI:33019"/>
        <dbReference type="ChEBI" id="CHEBI:59457"/>
        <dbReference type="ChEBI" id="CHEBI:73183"/>
        <dbReference type="EC" id="3.6.1.31"/>
    </reaction>
</comment>
<feature type="binding site" evidence="19">
    <location>
        <position position="73"/>
    </location>
    <ligand>
        <name>Mg(2+)</name>
        <dbReference type="ChEBI" id="CHEBI:18420"/>
    </ligand>
</feature>
<feature type="binding site" evidence="19">
    <location>
        <position position="74"/>
    </location>
    <ligand>
        <name>Zn(2+)</name>
        <dbReference type="ChEBI" id="CHEBI:29105"/>
        <note>ligand shared between dimeric partners</note>
    </ligand>
</feature>
<dbReference type="NCBIfam" id="TIGR00505">
    <property type="entry name" value="ribA"/>
    <property type="match status" value="1"/>
</dbReference>
<accession>A0A6M8N7T8</accession>
<evidence type="ECO:0000256" key="1">
    <source>
        <dbReference type="ARBA" id="ARBA00000024"/>
    </source>
</evidence>
<feature type="binding site" evidence="19">
    <location>
        <position position="75"/>
    </location>
    <ligand>
        <name>Mg(2+)</name>
        <dbReference type="ChEBI" id="CHEBI:18420"/>
    </ligand>
</feature>
<dbReference type="Pfam" id="PF01502">
    <property type="entry name" value="PRA-CH"/>
    <property type="match status" value="1"/>
</dbReference>
<comment type="cofactor">
    <cofactor evidence="19">
        <name>Mg(2+)</name>
        <dbReference type="ChEBI" id="CHEBI:18420"/>
    </cofactor>
    <text evidence="19">Binds 1 Mg(2+) ion per subunit.</text>
</comment>
<dbReference type="SUPFAM" id="SSF141734">
    <property type="entry name" value="HisI-like"/>
    <property type="match status" value="1"/>
</dbReference>
<comment type="similarity">
    <text evidence="6">In the C-terminal section; belongs to the PRA-PH family.</text>
</comment>
<evidence type="ECO:0000256" key="10">
    <source>
        <dbReference type="ARBA" id="ARBA00022619"/>
    </source>
</evidence>
<evidence type="ECO:0000256" key="6">
    <source>
        <dbReference type="ARBA" id="ARBA00007731"/>
    </source>
</evidence>
<dbReference type="FunFam" id="3.40.50.10990:FF:000002">
    <property type="entry name" value="GTP cyclohydrolase-2"/>
    <property type="match status" value="1"/>
</dbReference>
<evidence type="ECO:0000259" key="21">
    <source>
        <dbReference type="Pfam" id="PF01502"/>
    </source>
</evidence>
<evidence type="ECO:0000256" key="15">
    <source>
        <dbReference type="ARBA" id="ARBA00023102"/>
    </source>
</evidence>
<dbReference type="Gene3D" id="3.40.50.10990">
    <property type="entry name" value="GTP cyclohydrolase II"/>
    <property type="match status" value="1"/>
</dbReference>
<dbReference type="InterPro" id="IPR038019">
    <property type="entry name" value="PRib_AMP_CycHydrolase_sf"/>
</dbReference>
<evidence type="ECO:0000256" key="18">
    <source>
        <dbReference type="HAMAP-Rule" id="MF_00179"/>
    </source>
</evidence>
<name>A0A6M8N7T8_9BACT</name>
<keyword evidence="22" id="KW-0614">Plasmid</keyword>
<dbReference type="GO" id="GO:0005829">
    <property type="term" value="C:cytosol"/>
    <property type="evidence" value="ECO:0007669"/>
    <property type="project" value="TreeGrafter"/>
</dbReference>
<evidence type="ECO:0000256" key="13">
    <source>
        <dbReference type="ARBA" id="ARBA00022801"/>
    </source>
</evidence>
<keyword evidence="13 19" id="KW-0378">Hydrolase</keyword>
<feature type="binding site" evidence="18">
    <location>
        <position position="161"/>
    </location>
    <ligand>
        <name>Zn(2+)</name>
        <dbReference type="ChEBI" id="CHEBI:29105"/>
        <note>catalytic</note>
    </ligand>
</feature>
<feature type="binding site" evidence="18">
    <location>
        <position position="172"/>
    </location>
    <ligand>
        <name>Zn(2+)</name>
        <dbReference type="ChEBI" id="CHEBI:29105"/>
        <note>catalytic</note>
    </ligand>
</feature>
<evidence type="ECO:0000313" key="22">
    <source>
        <dbReference type="EMBL" id="QKF74458.1"/>
    </source>
</evidence>
<comment type="cofactor">
    <cofactor evidence="19">
        <name>Zn(2+)</name>
        <dbReference type="ChEBI" id="CHEBI:29105"/>
    </cofactor>
    <text evidence="19">Binds 1 zinc ion per subunit.</text>
</comment>
<keyword evidence="15 19" id="KW-0368">Histidine biosynthesis</keyword>
<evidence type="ECO:0000256" key="11">
    <source>
        <dbReference type="ARBA" id="ARBA00022723"/>
    </source>
</evidence>
<dbReference type="InterPro" id="IPR002496">
    <property type="entry name" value="PRib_AMP_CycHydrolase_dom"/>
</dbReference>
<dbReference type="InterPro" id="IPR036144">
    <property type="entry name" value="RibA-like_sf"/>
</dbReference>
<comment type="pathway">
    <text evidence="5">Amino-acid biosynthesis; L-histidine biosynthesis; L-histidine from 5-phospho-alpha-D-ribose 1-diphosphate: step 2/9.</text>
</comment>
<comment type="similarity">
    <text evidence="19">Belongs to the PRA-CH family.</text>
</comment>
<evidence type="ECO:0000256" key="7">
    <source>
        <dbReference type="ARBA" id="ARBA00008299"/>
    </source>
</evidence>
<dbReference type="GO" id="GO:0003935">
    <property type="term" value="F:GTP cyclohydrolase II activity"/>
    <property type="evidence" value="ECO:0007669"/>
    <property type="project" value="UniProtKB-UniRule"/>
</dbReference>
<dbReference type="HAMAP" id="MF_01021">
    <property type="entry name" value="HisI"/>
    <property type="match status" value="1"/>
</dbReference>
<keyword evidence="12 18" id="KW-0547">Nucleotide-binding</keyword>
<dbReference type="FunFam" id="3.10.20.810:FF:000001">
    <property type="entry name" value="Histidine biosynthesis bifunctional protein HisIE"/>
    <property type="match status" value="1"/>
</dbReference>
<dbReference type="InterPro" id="IPR032677">
    <property type="entry name" value="GTP_cyclohydro_II"/>
</dbReference>
<dbReference type="InterPro" id="IPR000926">
    <property type="entry name" value="RibA"/>
</dbReference>
<dbReference type="NCBIfam" id="NF001591">
    <property type="entry name" value="PRK00393.1"/>
    <property type="match status" value="1"/>
</dbReference>
<reference evidence="22" key="1">
    <citation type="submission" date="2020-05" db="EMBL/GenBank/DDBJ databases">
        <title>Complete genome sequencing of Campylobacter and Arcobacter type strains.</title>
        <authorList>
            <person name="Miller W.G."/>
            <person name="Yee E."/>
        </authorList>
    </citation>
    <scope>NUCLEOTIDE SEQUENCE [LARGE SCALE GENOMIC DNA]</scope>
    <source>
        <strain evidence="22">CCUG 66484</strain>
        <plasmid evidence="22">pAFAEC</plasmid>
    </source>
</reference>
<dbReference type="GO" id="GO:0004636">
    <property type="term" value="F:phosphoribosyl-ATP diphosphatase activity"/>
    <property type="evidence" value="ECO:0007669"/>
    <property type="project" value="UniProtKB-EC"/>
</dbReference>
<evidence type="ECO:0000256" key="19">
    <source>
        <dbReference type="HAMAP-Rule" id="MF_01021"/>
    </source>
</evidence>
<dbReference type="GO" id="GO:0008270">
    <property type="term" value="F:zinc ion binding"/>
    <property type="evidence" value="ECO:0007669"/>
    <property type="project" value="UniProtKB-UniRule"/>
</dbReference>
<feature type="binding site" evidence="18">
    <location>
        <position position="174"/>
    </location>
    <ligand>
        <name>Zn(2+)</name>
        <dbReference type="ChEBI" id="CHEBI:29105"/>
        <note>catalytic</note>
    </ligand>
</feature>
<keyword evidence="9 19" id="KW-0028">Amino-acid biosynthesis</keyword>
<feature type="binding site" evidence="18">
    <location>
        <begin position="198"/>
        <end position="200"/>
    </location>
    <ligand>
        <name>GTP</name>
        <dbReference type="ChEBI" id="CHEBI:37565"/>
    </ligand>
</feature>
<geneLocation type="plasmid" evidence="22">
    <name>pAFAEC</name>
</geneLocation>
<feature type="binding site" evidence="18">
    <location>
        <position position="220"/>
    </location>
    <ligand>
        <name>GTP</name>
        <dbReference type="ChEBI" id="CHEBI:37565"/>
    </ligand>
</feature>
<dbReference type="CDD" id="cd00641">
    <property type="entry name" value="GTP_cyclohydro2"/>
    <property type="match status" value="1"/>
</dbReference>
<evidence type="ECO:0000256" key="3">
    <source>
        <dbReference type="ARBA" id="ARBA00004853"/>
    </source>
</evidence>
<feature type="active site" description="Nucleophile" evidence="18">
    <location>
        <position position="234"/>
    </location>
</feature>
<dbReference type="GO" id="GO:0005525">
    <property type="term" value="F:GTP binding"/>
    <property type="evidence" value="ECO:0007669"/>
    <property type="project" value="UniProtKB-KW"/>
</dbReference>
<sequence>MNIDFKKSNGLVPVIVQENGTNEILMLGYMNKEAFNLTIETKIVHYFSRSKNRIWKKGEESGHIQKLIDLRVDCDEDTLLVIVEQVGNTACHTGAKSCFYRSYLQKENQRTIVSSNVANLPSKYGKFLIKAYKDGCQEHLAIMSKDFKDIEAPLVRVHSECLTGDTIGSLKCDCNNQLNLALELISKEGGLIIYHRQEGRNIGLVNKVNAYNLQDQGFNTVEANLKLGFKEDERDYSAVAYILDDLGITKMRLITNNPKKISFFEKCGIEIVERIPAITKTNKFNENYLKTKKEELGHLF</sequence>
<evidence type="ECO:0000256" key="9">
    <source>
        <dbReference type="ARBA" id="ARBA00022605"/>
    </source>
</evidence>
<dbReference type="UniPathway" id="UPA00031">
    <property type="reaction ID" value="UER00008"/>
</dbReference>
<dbReference type="HAMAP" id="MF_00179">
    <property type="entry name" value="RibA"/>
    <property type="match status" value="1"/>
</dbReference>
<feature type="active site" description="Proton acceptor" evidence="18">
    <location>
        <position position="232"/>
    </location>
</feature>
<feature type="binding site" evidence="18">
    <location>
        <position position="177"/>
    </location>
    <ligand>
        <name>GTP</name>
        <dbReference type="ChEBI" id="CHEBI:37565"/>
    </ligand>
</feature>
<dbReference type="Pfam" id="PF00925">
    <property type="entry name" value="GTP_cyclohydro2"/>
    <property type="match status" value="1"/>
</dbReference>
<dbReference type="NCBIfam" id="NF000768">
    <property type="entry name" value="PRK00051.1"/>
    <property type="match status" value="1"/>
</dbReference>
<dbReference type="GO" id="GO:0004635">
    <property type="term" value="F:phosphoribosyl-AMP cyclohydrolase activity"/>
    <property type="evidence" value="ECO:0007669"/>
    <property type="project" value="UniProtKB-UniRule"/>
</dbReference>